<name>A0A811V6F2_CERCA</name>
<dbReference type="EMBL" id="CAJHJT010000034">
    <property type="protein sequence ID" value="CAD7006005.1"/>
    <property type="molecule type" value="Genomic_DNA"/>
</dbReference>
<evidence type="ECO:0000313" key="1">
    <source>
        <dbReference type="EMBL" id="CAD7006005.1"/>
    </source>
</evidence>
<organism evidence="1 2">
    <name type="scientific">Ceratitis capitata</name>
    <name type="common">Mediterranean fruit fly</name>
    <name type="synonym">Tephritis capitata</name>
    <dbReference type="NCBI Taxonomy" id="7213"/>
    <lineage>
        <taxon>Eukaryota</taxon>
        <taxon>Metazoa</taxon>
        <taxon>Ecdysozoa</taxon>
        <taxon>Arthropoda</taxon>
        <taxon>Hexapoda</taxon>
        <taxon>Insecta</taxon>
        <taxon>Pterygota</taxon>
        <taxon>Neoptera</taxon>
        <taxon>Endopterygota</taxon>
        <taxon>Diptera</taxon>
        <taxon>Brachycera</taxon>
        <taxon>Muscomorpha</taxon>
        <taxon>Tephritoidea</taxon>
        <taxon>Tephritidae</taxon>
        <taxon>Ceratitis</taxon>
        <taxon>Ceratitis</taxon>
    </lineage>
</organism>
<comment type="caution">
    <text evidence="1">The sequence shown here is derived from an EMBL/GenBank/DDBJ whole genome shotgun (WGS) entry which is preliminary data.</text>
</comment>
<gene>
    <name evidence="1" type="ORF">CCAP1982_LOCUS14340</name>
</gene>
<protein>
    <submittedName>
        <fullName evidence="1">(Mediterranean fruit fly) hypothetical protein</fullName>
    </submittedName>
</protein>
<reference evidence="1" key="1">
    <citation type="submission" date="2020-11" db="EMBL/GenBank/DDBJ databases">
        <authorList>
            <person name="Whitehead M."/>
        </authorList>
    </citation>
    <scope>NUCLEOTIDE SEQUENCE</scope>
    <source>
        <strain evidence="1">EGII</strain>
    </source>
</reference>
<dbReference type="Proteomes" id="UP000606786">
    <property type="component" value="Unassembled WGS sequence"/>
</dbReference>
<keyword evidence="2" id="KW-1185">Reference proteome</keyword>
<evidence type="ECO:0000313" key="2">
    <source>
        <dbReference type="Proteomes" id="UP000606786"/>
    </source>
</evidence>
<dbReference type="AlphaFoldDB" id="A0A811V6F2"/>
<accession>A0A811V6F2</accession>
<proteinExistence type="predicted"/>
<sequence length="152" mass="17838">MRKKRLIEMITRWKYCYWRTGVECWVEAQLVLTPATPLQLQSNPAVAVKLYAKEKLSARLTSNACIFSLIRFRHLCFDSFILDLFFHTSSRIHLLSIERQCHRPPVAFVATTSNSSSGYAKQIEQRLSVLFLKNAFFYKHISLRKSKPRRKI</sequence>